<dbReference type="RefSeq" id="WP_308424777.1">
    <property type="nucleotide sequence ID" value="NZ_BMMK01000026.1"/>
</dbReference>
<sequence>MRVGITGHSNLVSGCLPVVRRALRDALADPPTRELVGVSCLAPGADQVFARVVLDLGGRLEAVLPASDYRSRLAPRHRAEFDSLVAAASSVRVLPFPRSERRAYLAASKEMVSSVDRVLAVWDGQPASGTGGTADVVAHARIRGVPVRVVWPAGATRDSARSG</sequence>
<dbReference type="EMBL" id="BMMK01000026">
    <property type="protein sequence ID" value="GGM71340.1"/>
    <property type="molecule type" value="Genomic_DNA"/>
</dbReference>
<protein>
    <submittedName>
        <fullName evidence="1">Uncharacterized protein</fullName>
    </submittedName>
</protein>
<evidence type="ECO:0000313" key="1">
    <source>
        <dbReference type="EMBL" id="GGM71340.1"/>
    </source>
</evidence>
<dbReference type="Gene3D" id="3.40.50.450">
    <property type="match status" value="1"/>
</dbReference>
<keyword evidence="2" id="KW-1185">Reference proteome</keyword>
<dbReference type="AlphaFoldDB" id="A0A8J3FXU8"/>
<evidence type="ECO:0000313" key="2">
    <source>
        <dbReference type="Proteomes" id="UP000637578"/>
    </source>
</evidence>
<dbReference type="PROSITE" id="PS51257">
    <property type="entry name" value="PROKAR_LIPOPROTEIN"/>
    <property type="match status" value="1"/>
</dbReference>
<name>A0A8J3FXU8_9PSEU</name>
<gene>
    <name evidence="1" type="ORF">GCM10012275_47210</name>
</gene>
<reference evidence="1" key="1">
    <citation type="journal article" date="2014" name="Int. J. Syst. Evol. Microbiol.">
        <title>Complete genome sequence of Corynebacterium casei LMG S-19264T (=DSM 44701T), isolated from a smear-ripened cheese.</title>
        <authorList>
            <consortium name="US DOE Joint Genome Institute (JGI-PGF)"/>
            <person name="Walter F."/>
            <person name="Albersmeier A."/>
            <person name="Kalinowski J."/>
            <person name="Ruckert C."/>
        </authorList>
    </citation>
    <scope>NUCLEOTIDE SEQUENCE</scope>
    <source>
        <strain evidence="1">CGMCC 4.5737</strain>
    </source>
</reference>
<proteinExistence type="predicted"/>
<organism evidence="1 2">
    <name type="scientific">Longimycelium tulufanense</name>
    <dbReference type="NCBI Taxonomy" id="907463"/>
    <lineage>
        <taxon>Bacteria</taxon>
        <taxon>Bacillati</taxon>
        <taxon>Actinomycetota</taxon>
        <taxon>Actinomycetes</taxon>
        <taxon>Pseudonocardiales</taxon>
        <taxon>Pseudonocardiaceae</taxon>
        <taxon>Longimycelium</taxon>
    </lineage>
</organism>
<dbReference type="SUPFAM" id="SSF102405">
    <property type="entry name" value="MCP/YpsA-like"/>
    <property type="match status" value="1"/>
</dbReference>
<comment type="caution">
    <text evidence="1">The sequence shown here is derived from an EMBL/GenBank/DDBJ whole genome shotgun (WGS) entry which is preliminary data.</text>
</comment>
<reference evidence="1" key="2">
    <citation type="submission" date="2020-09" db="EMBL/GenBank/DDBJ databases">
        <authorList>
            <person name="Sun Q."/>
            <person name="Zhou Y."/>
        </authorList>
    </citation>
    <scope>NUCLEOTIDE SEQUENCE</scope>
    <source>
        <strain evidence="1">CGMCC 4.5737</strain>
    </source>
</reference>
<dbReference type="Proteomes" id="UP000637578">
    <property type="component" value="Unassembled WGS sequence"/>
</dbReference>
<accession>A0A8J3FXU8</accession>